<dbReference type="InterPro" id="IPR052271">
    <property type="entry name" value="GDPD-Related"/>
</dbReference>
<evidence type="ECO:0000256" key="11">
    <source>
        <dbReference type="ARBA" id="ARBA00036083"/>
    </source>
</evidence>
<comment type="catalytic activity">
    <reaction evidence="14">
        <text>1-O-(1Z-octadecenyl)-sn-glycero-3-phospho-N-hexadecanoyl-ethanolamine + H2O = 1-O-(1Z-octadecenyl)-sn-glycero-3-phosphate + N-hexadecanoylethanolamine + H(+)</text>
        <dbReference type="Rhea" id="RHEA:53184"/>
        <dbReference type="ChEBI" id="CHEBI:15377"/>
        <dbReference type="ChEBI" id="CHEBI:15378"/>
        <dbReference type="ChEBI" id="CHEBI:71464"/>
        <dbReference type="ChEBI" id="CHEBI:137009"/>
        <dbReference type="ChEBI" id="CHEBI:137017"/>
    </reaction>
    <physiologicalReaction direction="left-to-right" evidence="14">
        <dbReference type="Rhea" id="RHEA:53185"/>
    </physiologicalReaction>
</comment>
<keyword evidence="4" id="KW-0808">Transferase</keyword>
<evidence type="ECO:0000256" key="1">
    <source>
        <dbReference type="ARBA" id="ARBA00004606"/>
    </source>
</evidence>
<evidence type="ECO:0000313" key="19">
    <source>
        <dbReference type="EMBL" id="KAJ8312073.1"/>
    </source>
</evidence>
<evidence type="ECO:0000256" key="7">
    <source>
        <dbReference type="ARBA" id="ARBA00022968"/>
    </source>
</evidence>
<name>A0ABQ9F8X0_TEGGR</name>
<proteinExistence type="inferred from homology"/>
<evidence type="ECO:0000256" key="10">
    <source>
        <dbReference type="ARBA" id="ARBA00023136"/>
    </source>
</evidence>
<evidence type="ECO:0000256" key="14">
    <source>
        <dbReference type="ARBA" id="ARBA00048580"/>
    </source>
</evidence>
<comment type="catalytic activity">
    <reaction evidence="15">
        <text>N,1-di-(9Z-octadecenoyl)-sn-glycero-3-phosphoethanolamine + H2O = N-(9Z-octadecenoyl) ethanolamine + 1-(9Z-octadecenoyl)-sn-glycero-3-phosphate + H(+)</text>
        <dbReference type="Rhea" id="RHEA:56460"/>
        <dbReference type="ChEBI" id="CHEBI:15377"/>
        <dbReference type="ChEBI" id="CHEBI:15378"/>
        <dbReference type="ChEBI" id="CHEBI:71466"/>
        <dbReference type="ChEBI" id="CHEBI:74544"/>
        <dbReference type="ChEBI" id="CHEBI:85222"/>
    </reaction>
    <physiologicalReaction direction="left-to-right" evidence="15">
        <dbReference type="Rhea" id="RHEA:56461"/>
    </physiologicalReaction>
</comment>
<comment type="catalytic activity">
    <reaction evidence="11">
        <text>1-O-hexadecyl-sn-glycero-3-phosphocholine + H2O = 1-O-hexadecyl-sn-glycero-3-phosphate + choline + H(+)</text>
        <dbReference type="Rhea" id="RHEA:41143"/>
        <dbReference type="ChEBI" id="CHEBI:15354"/>
        <dbReference type="ChEBI" id="CHEBI:15377"/>
        <dbReference type="ChEBI" id="CHEBI:15378"/>
        <dbReference type="ChEBI" id="CHEBI:64496"/>
        <dbReference type="ChEBI" id="CHEBI:77580"/>
    </reaction>
    <physiologicalReaction direction="left-to-right" evidence="11">
        <dbReference type="Rhea" id="RHEA:41144"/>
    </physiologicalReaction>
</comment>
<feature type="transmembrane region" description="Helical" evidence="17">
    <location>
        <begin position="408"/>
        <end position="425"/>
    </location>
</feature>
<dbReference type="InterPro" id="IPR017946">
    <property type="entry name" value="PLC-like_Pdiesterase_TIM-brl"/>
</dbReference>
<comment type="similarity">
    <text evidence="2">Belongs to the glycerophosphoryl diester phosphodiesterase family.</text>
</comment>
<dbReference type="PROSITE" id="PS51704">
    <property type="entry name" value="GP_PDE"/>
    <property type="match status" value="1"/>
</dbReference>
<evidence type="ECO:0000256" key="3">
    <source>
        <dbReference type="ARBA" id="ARBA00022676"/>
    </source>
</evidence>
<evidence type="ECO:0000256" key="6">
    <source>
        <dbReference type="ARBA" id="ARBA00022801"/>
    </source>
</evidence>
<dbReference type="Pfam" id="PF03009">
    <property type="entry name" value="GDPD"/>
    <property type="match status" value="1"/>
</dbReference>
<evidence type="ECO:0000256" key="12">
    <source>
        <dbReference type="ARBA" id="ARBA00047392"/>
    </source>
</evidence>
<dbReference type="PANTHER" id="PTHR42758:SF2">
    <property type="entry name" value="PHOSPHATIDYLGLYCEROL PHOSPHOLIPASE C"/>
    <property type="match status" value="1"/>
</dbReference>
<evidence type="ECO:0000313" key="20">
    <source>
        <dbReference type="Proteomes" id="UP001217089"/>
    </source>
</evidence>
<accession>A0ABQ9F8X0</accession>
<dbReference type="Pfam" id="PF02434">
    <property type="entry name" value="Fringe"/>
    <property type="match status" value="4"/>
</dbReference>
<evidence type="ECO:0000256" key="5">
    <source>
        <dbReference type="ARBA" id="ARBA00022692"/>
    </source>
</evidence>
<dbReference type="Proteomes" id="UP001217089">
    <property type="component" value="Unassembled WGS sequence"/>
</dbReference>
<dbReference type="Gene3D" id="3.90.550.50">
    <property type="match status" value="3"/>
</dbReference>
<evidence type="ECO:0000256" key="8">
    <source>
        <dbReference type="ARBA" id="ARBA00022989"/>
    </source>
</evidence>
<evidence type="ECO:0000256" key="2">
    <source>
        <dbReference type="ARBA" id="ARBA00007277"/>
    </source>
</evidence>
<evidence type="ECO:0000256" key="16">
    <source>
        <dbReference type="SAM" id="MobiDB-lite"/>
    </source>
</evidence>
<keyword evidence="6" id="KW-0378">Hydrolase</keyword>
<feature type="transmembrane region" description="Helical" evidence="17">
    <location>
        <begin position="261"/>
        <end position="282"/>
    </location>
</feature>
<dbReference type="Gene3D" id="3.20.20.190">
    <property type="entry name" value="Phosphatidylinositol (PI) phosphodiesterase"/>
    <property type="match status" value="1"/>
</dbReference>
<feature type="compositionally biased region" description="Basic and acidic residues" evidence="16">
    <location>
        <begin position="15"/>
        <end position="24"/>
    </location>
</feature>
<feature type="domain" description="GP-PDE" evidence="18">
    <location>
        <begin position="297"/>
        <end position="339"/>
    </location>
</feature>
<feature type="region of interest" description="Disordered" evidence="16">
    <location>
        <begin position="1"/>
        <end position="24"/>
    </location>
</feature>
<sequence>MTKLPIGDGTFQADTKNEEKKVKEPKSDISDVLFIVLSQPNSYHRTRSEIFRKHFEDQLIEIDKEIRPQLILAHEEWDFPGVWTVFPLLPELSSRFGNKSWVFICEDETRINLKKLQKLLQKYDHTKELFLGHALRDSSPTIIHHFAFFDGKVQFDYPDFGAGILLIKIIKDTWGKTTKHIEYYSDKEDPSIPTVYLGIPNTERGWRQLYTYLFQFTYLHVYWTQINIFILYSSLKRLRKLLTCYDPKEVVHLGENMQLEIIIIMVVLAVLSGYIITSVLLLKFPIFHKRKQLKFYPKHISHRGGAGENLENTMTAFKHAYRLGTEMLELDCHITKDGEDLPLLNCSLSLDFQSTYSIVGGEDRKIPLLRDVFQEFPNLPINVDIKVNDDELIEKNPDIPLIFSMKRVMFTLFLFYSGLLPFIPLKESLLEIIMPNISDVLFIELFLGHALRDSSPTIIHHFAFFDGKVQFDYPDFGAGFLLSKSWPVDGFRADFSIDPKHEVAMLIWNDGKGLTLTDIAELCTDNIKDNCATWYPMKFPDCGPPIKEEDLFVGVKTCEKFHKERIKIIKDTWGKTTKHIEYYSDKEDPSIPTVDLGIPNTERGHCGKTMAMIKRFYNHPDLSKYPWYLIADDDTLIKMETVFTYLHVYWTQINIFILYSSLKRLRKLLTCYDPKEVVHLGEKYGYSVAKKNWGYNYITGGGGMIFSREAIRLLVDKGMVECGQVDSPDDMTLGMRFKHLGVPLVHSPYFHQ</sequence>
<keyword evidence="7" id="KW-0735">Signal-anchor</keyword>
<keyword evidence="8 17" id="KW-1133">Transmembrane helix</keyword>
<comment type="subcellular location">
    <subcellularLocation>
        <location evidence="1">Membrane</location>
        <topology evidence="1">Single-pass type II membrane protein</topology>
    </subcellularLocation>
</comment>
<keyword evidence="9" id="KW-0443">Lipid metabolism</keyword>
<comment type="catalytic activity">
    <reaction evidence="12">
        <text>N-(5Z,8Z,11Z,14Z-eicosatetraenoyl)-1-(9Z-octadecenoyl)-sn-glycero-3-phosphoethanolamine + H2O = N-(5Z,8Z,11Z,14Z-eicosatetraenoyl)-ethanolamine + 1-(9Z-octadecenoyl)-sn-glycero-3-phosphate + H(+)</text>
        <dbReference type="Rhea" id="RHEA:45544"/>
        <dbReference type="ChEBI" id="CHEBI:2700"/>
        <dbReference type="ChEBI" id="CHEBI:15377"/>
        <dbReference type="ChEBI" id="CHEBI:15378"/>
        <dbReference type="ChEBI" id="CHEBI:74544"/>
        <dbReference type="ChEBI" id="CHEBI:85223"/>
    </reaction>
    <physiologicalReaction direction="left-to-right" evidence="12">
        <dbReference type="Rhea" id="RHEA:45545"/>
    </physiologicalReaction>
</comment>
<protein>
    <recommendedName>
        <fullName evidence="18">GP-PDE domain-containing protein</fullName>
    </recommendedName>
</protein>
<organism evidence="19 20">
    <name type="scientific">Tegillarca granosa</name>
    <name type="common">Malaysian cockle</name>
    <name type="synonym">Anadara granosa</name>
    <dbReference type="NCBI Taxonomy" id="220873"/>
    <lineage>
        <taxon>Eukaryota</taxon>
        <taxon>Metazoa</taxon>
        <taxon>Spiralia</taxon>
        <taxon>Lophotrochozoa</taxon>
        <taxon>Mollusca</taxon>
        <taxon>Bivalvia</taxon>
        <taxon>Autobranchia</taxon>
        <taxon>Pteriomorphia</taxon>
        <taxon>Arcoida</taxon>
        <taxon>Arcoidea</taxon>
        <taxon>Arcidae</taxon>
        <taxon>Tegillarca</taxon>
    </lineage>
</organism>
<keyword evidence="10 17" id="KW-0472">Membrane</keyword>
<keyword evidence="3" id="KW-0328">Glycosyltransferase</keyword>
<dbReference type="InterPro" id="IPR003378">
    <property type="entry name" value="Fringe-like_glycosylTrfase"/>
</dbReference>
<keyword evidence="5 17" id="KW-0812">Transmembrane</keyword>
<evidence type="ECO:0000256" key="13">
    <source>
        <dbReference type="ARBA" id="ARBA00047538"/>
    </source>
</evidence>
<evidence type="ECO:0000256" key="15">
    <source>
        <dbReference type="ARBA" id="ARBA00048947"/>
    </source>
</evidence>
<reference evidence="19 20" key="1">
    <citation type="submission" date="2022-12" db="EMBL/GenBank/DDBJ databases">
        <title>Chromosome-level genome of Tegillarca granosa.</title>
        <authorList>
            <person name="Kim J."/>
        </authorList>
    </citation>
    <scope>NUCLEOTIDE SEQUENCE [LARGE SCALE GENOMIC DNA]</scope>
    <source>
        <strain evidence="19">Teg-2019</strain>
        <tissue evidence="19">Adductor muscle</tissue>
    </source>
</reference>
<comment type="caution">
    <text evidence="19">The sequence shown here is derived from an EMBL/GenBank/DDBJ whole genome shotgun (WGS) entry which is preliminary data.</text>
</comment>
<feature type="non-terminal residue" evidence="19">
    <location>
        <position position="752"/>
    </location>
</feature>
<dbReference type="SUPFAM" id="SSF51695">
    <property type="entry name" value="PLC-like phosphodiesterases"/>
    <property type="match status" value="1"/>
</dbReference>
<dbReference type="InterPro" id="IPR030395">
    <property type="entry name" value="GP_PDE_dom"/>
</dbReference>
<comment type="catalytic activity">
    <reaction evidence="13">
        <text>N-hexadecanoyl-1-(9Z-octadecenoyl)-sn-glycero-3-phosphoethanolamine + H2O = N-hexadecanoylethanolamine + 1-(9Z-octadecenoyl)-sn-glycero-3-phosphate + H(+)</text>
        <dbReference type="Rhea" id="RHEA:53168"/>
        <dbReference type="ChEBI" id="CHEBI:15377"/>
        <dbReference type="ChEBI" id="CHEBI:15378"/>
        <dbReference type="ChEBI" id="CHEBI:71464"/>
        <dbReference type="ChEBI" id="CHEBI:74544"/>
        <dbReference type="ChEBI" id="CHEBI:85217"/>
    </reaction>
    <physiologicalReaction direction="left-to-right" evidence="13">
        <dbReference type="Rhea" id="RHEA:53169"/>
    </physiologicalReaction>
</comment>
<dbReference type="EMBL" id="JARBDR010000440">
    <property type="protein sequence ID" value="KAJ8312073.1"/>
    <property type="molecule type" value="Genomic_DNA"/>
</dbReference>
<feature type="transmembrane region" description="Helical" evidence="17">
    <location>
        <begin position="209"/>
        <end position="232"/>
    </location>
</feature>
<evidence type="ECO:0000256" key="9">
    <source>
        <dbReference type="ARBA" id="ARBA00023098"/>
    </source>
</evidence>
<evidence type="ECO:0000256" key="17">
    <source>
        <dbReference type="SAM" id="Phobius"/>
    </source>
</evidence>
<evidence type="ECO:0000256" key="4">
    <source>
        <dbReference type="ARBA" id="ARBA00022679"/>
    </source>
</evidence>
<gene>
    <name evidence="19" type="ORF">KUTeg_009446</name>
</gene>
<dbReference type="PANTHER" id="PTHR42758">
    <property type="entry name" value="PHOSPHATIDYLGLYCEROL PHOSPHOLIPASE C"/>
    <property type="match status" value="1"/>
</dbReference>
<keyword evidence="20" id="KW-1185">Reference proteome</keyword>
<evidence type="ECO:0000259" key="18">
    <source>
        <dbReference type="PROSITE" id="PS51704"/>
    </source>
</evidence>